<protein>
    <submittedName>
        <fullName evidence="2">Uncharacterized protein</fullName>
    </submittedName>
</protein>
<dbReference type="RefSeq" id="WP_127071387.1">
    <property type="nucleotide sequence ID" value="NZ_BMKB01000013.1"/>
</dbReference>
<keyword evidence="1" id="KW-0812">Transmembrane</keyword>
<evidence type="ECO:0000313" key="3">
    <source>
        <dbReference type="Proteomes" id="UP000596977"/>
    </source>
</evidence>
<keyword evidence="3" id="KW-1185">Reference proteome</keyword>
<keyword evidence="1" id="KW-1133">Transmembrane helix</keyword>
<evidence type="ECO:0000256" key="1">
    <source>
        <dbReference type="SAM" id="Phobius"/>
    </source>
</evidence>
<organism evidence="2 3">
    <name type="scientific">Pelagibacterium lentulum</name>
    <dbReference type="NCBI Taxonomy" id="2029865"/>
    <lineage>
        <taxon>Bacteria</taxon>
        <taxon>Pseudomonadati</taxon>
        <taxon>Pseudomonadota</taxon>
        <taxon>Alphaproteobacteria</taxon>
        <taxon>Hyphomicrobiales</taxon>
        <taxon>Devosiaceae</taxon>
        <taxon>Pelagibacterium</taxon>
    </lineage>
</organism>
<evidence type="ECO:0000313" key="2">
    <source>
        <dbReference type="EMBL" id="GGA64666.1"/>
    </source>
</evidence>
<accession>A0A916RRT2</accession>
<sequence length="212" mass="23243">MDIGDIAALIGAVGGVIGAGTGIWALIDSKQTRSEMRREKAPIIKITLGESDKWGQVTLTVRSRSNVGYELESIQAVWPLDARIADPNDAPKEIIKTDNGARRVMNWRKAIRPTLKVKAEGNASQLGVMGSGDEHHVSFLVAARSKLLWRLLRTPAAILVRSLARSETSSHKVSFRLRISLIDENSKKIVRTKTATVTYPANPTKPQNTDPK</sequence>
<reference evidence="2 3" key="1">
    <citation type="journal article" date="2014" name="Int. J. Syst. Evol. Microbiol.">
        <title>Complete genome sequence of Corynebacterium casei LMG S-19264T (=DSM 44701T), isolated from a smear-ripened cheese.</title>
        <authorList>
            <consortium name="US DOE Joint Genome Institute (JGI-PGF)"/>
            <person name="Walter F."/>
            <person name="Albersmeier A."/>
            <person name="Kalinowski J."/>
            <person name="Ruckert C."/>
        </authorList>
    </citation>
    <scope>NUCLEOTIDE SEQUENCE [LARGE SCALE GENOMIC DNA]</scope>
    <source>
        <strain evidence="2 3">CGMCC 1.15896</strain>
    </source>
</reference>
<gene>
    <name evidence="2" type="ORF">GCM10011499_38920</name>
</gene>
<name>A0A916RRT2_9HYPH</name>
<proteinExistence type="predicted"/>
<dbReference type="AlphaFoldDB" id="A0A916RRT2"/>
<comment type="caution">
    <text evidence="2">The sequence shown here is derived from an EMBL/GenBank/DDBJ whole genome shotgun (WGS) entry which is preliminary data.</text>
</comment>
<feature type="transmembrane region" description="Helical" evidence="1">
    <location>
        <begin position="6"/>
        <end position="27"/>
    </location>
</feature>
<dbReference type="EMBL" id="BMKB01000013">
    <property type="protein sequence ID" value="GGA64666.1"/>
    <property type="molecule type" value="Genomic_DNA"/>
</dbReference>
<keyword evidence="1" id="KW-0472">Membrane</keyword>
<dbReference type="Proteomes" id="UP000596977">
    <property type="component" value="Unassembled WGS sequence"/>
</dbReference>